<dbReference type="PROSITE" id="PS51384">
    <property type="entry name" value="FAD_FR"/>
    <property type="match status" value="1"/>
</dbReference>
<evidence type="ECO:0000256" key="13">
    <source>
        <dbReference type="ARBA" id="ARBA00023011"/>
    </source>
</evidence>
<dbReference type="OrthoDB" id="1856718at2759"/>
<feature type="binding site" evidence="20">
    <location>
        <position position="656"/>
    </location>
    <ligand>
        <name>NADP(+)</name>
        <dbReference type="ChEBI" id="CHEBI:58349"/>
    </ligand>
</feature>
<feature type="domain" description="FAD-binding FR-type" evidence="23">
    <location>
        <begin position="276"/>
        <end position="538"/>
    </location>
</feature>
<evidence type="ECO:0000256" key="14">
    <source>
        <dbReference type="ARBA" id="ARBA00023098"/>
    </source>
</evidence>
<dbReference type="FunFam" id="2.40.30.10:FF:000100">
    <property type="entry name" value="NADPH--cytochrome P450 reductase"/>
    <property type="match status" value="1"/>
</dbReference>
<feature type="binding site" evidence="20">
    <location>
        <position position="694"/>
    </location>
    <ligand>
        <name>FAD</name>
        <dbReference type="ChEBI" id="CHEBI:57692"/>
    </ligand>
</feature>
<organism evidence="24 25">
    <name type="scientific">Cryomyces minteri</name>
    <dbReference type="NCBI Taxonomy" id="331657"/>
    <lineage>
        <taxon>Eukaryota</taxon>
        <taxon>Fungi</taxon>
        <taxon>Dikarya</taxon>
        <taxon>Ascomycota</taxon>
        <taxon>Pezizomycotina</taxon>
        <taxon>Dothideomycetes</taxon>
        <taxon>Dothideomycetes incertae sedis</taxon>
        <taxon>Cryomyces</taxon>
    </lineage>
</organism>
<comment type="similarity">
    <text evidence="20 21">In the C-terminal section; belongs to the flavoprotein pyridine nucleotide cytochrome reductase family.</text>
</comment>
<dbReference type="GO" id="GO:0050660">
    <property type="term" value="F:flavin adenine dinucleotide binding"/>
    <property type="evidence" value="ECO:0007669"/>
    <property type="project" value="UniProtKB-UniRule"/>
</dbReference>
<dbReference type="InterPro" id="IPR008254">
    <property type="entry name" value="Flavodoxin/NO_synth"/>
</dbReference>
<keyword evidence="6 20" id="KW-1000">Mitochondrion outer membrane</keyword>
<evidence type="ECO:0000259" key="23">
    <source>
        <dbReference type="PROSITE" id="PS51384"/>
    </source>
</evidence>
<dbReference type="GO" id="GO:0005829">
    <property type="term" value="C:cytosol"/>
    <property type="evidence" value="ECO:0007669"/>
    <property type="project" value="TreeGrafter"/>
</dbReference>
<keyword evidence="10 20" id="KW-0752">Steroid biosynthesis</keyword>
<dbReference type="SUPFAM" id="SSF52343">
    <property type="entry name" value="Ferredoxin reductase-like, C-terminal NADP-linked domain"/>
    <property type="match status" value="1"/>
</dbReference>
<dbReference type="GO" id="GO:0005789">
    <property type="term" value="C:endoplasmic reticulum membrane"/>
    <property type="evidence" value="ECO:0007669"/>
    <property type="project" value="UniProtKB-SubCell"/>
</dbReference>
<keyword evidence="4 20" id="KW-0288">FMN</keyword>
<evidence type="ECO:0000256" key="17">
    <source>
        <dbReference type="ARBA" id="ARBA00023166"/>
    </source>
</evidence>
<evidence type="ECO:0000256" key="19">
    <source>
        <dbReference type="ARBA" id="ARBA00049342"/>
    </source>
</evidence>
<keyword evidence="7 20" id="KW-0256">Endoplasmic reticulum</keyword>
<keyword evidence="8 20" id="KW-0274">FAD</keyword>
<feature type="binding site" evidence="20">
    <location>
        <begin position="469"/>
        <end position="471"/>
    </location>
    <ligand>
        <name>FAD</name>
        <dbReference type="ChEBI" id="CHEBI:57692"/>
    </ligand>
</feature>
<evidence type="ECO:0000256" key="16">
    <source>
        <dbReference type="ARBA" id="ARBA00023136"/>
    </source>
</evidence>
<dbReference type="GO" id="GO:0005741">
    <property type="term" value="C:mitochondrial outer membrane"/>
    <property type="evidence" value="ECO:0007669"/>
    <property type="project" value="UniProtKB-SubCell"/>
</dbReference>
<comment type="cofactor">
    <cofactor evidence="20">
        <name>FAD</name>
        <dbReference type="ChEBI" id="CHEBI:57692"/>
    </cofactor>
    <text evidence="20">Binds 1 FAD per monomer.</text>
</comment>
<feature type="binding site" evidence="20">
    <location>
        <begin position="486"/>
        <end position="489"/>
    </location>
    <ligand>
        <name>FAD</name>
        <dbReference type="ChEBI" id="CHEBI:57692"/>
    </ligand>
</feature>
<dbReference type="Gene3D" id="3.40.50.80">
    <property type="entry name" value="Nucleotide-binding domain of ferredoxin-NADP reductase (FNR) module"/>
    <property type="match status" value="1"/>
</dbReference>
<dbReference type="InterPro" id="IPR017927">
    <property type="entry name" value="FAD-bd_FR_type"/>
</dbReference>
<dbReference type="InterPro" id="IPR001433">
    <property type="entry name" value="OxRdtase_FAD/NAD-bd"/>
</dbReference>
<dbReference type="Gene3D" id="3.40.50.360">
    <property type="match status" value="1"/>
</dbReference>
<dbReference type="SUPFAM" id="SSF52218">
    <property type="entry name" value="Flavoproteins"/>
    <property type="match status" value="1"/>
</dbReference>
<evidence type="ECO:0000256" key="20">
    <source>
        <dbReference type="HAMAP-Rule" id="MF_03212"/>
    </source>
</evidence>
<evidence type="ECO:0000256" key="7">
    <source>
        <dbReference type="ARBA" id="ARBA00022824"/>
    </source>
</evidence>
<keyword evidence="17 20" id="KW-1207">Sterol metabolism</keyword>
<feature type="binding site" evidence="20">
    <location>
        <position position="552"/>
    </location>
    <ligand>
        <name>NADP(+)</name>
        <dbReference type="ChEBI" id="CHEBI:58349"/>
    </ligand>
</feature>
<evidence type="ECO:0000256" key="10">
    <source>
        <dbReference type="ARBA" id="ARBA00022955"/>
    </source>
</evidence>
<dbReference type="PANTHER" id="PTHR19384:SF17">
    <property type="entry name" value="NADPH--CYTOCHROME P450 REDUCTASE"/>
    <property type="match status" value="1"/>
</dbReference>
<dbReference type="Gene3D" id="2.40.30.10">
    <property type="entry name" value="Translation factors"/>
    <property type="match status" value="1"/>
</dbReference>
<dbReference type="GO" id="GO:0050661">
    <property type="term" value="F:NADP binding"/>
    <property type="evidence" value="ECO:0007669"/>
    <property type="project" value="UniProtKB-UniRule"/>
</dbReference>
<keyword evidence="16 20" id="KW-0472">Membrane</keyword>
<feature type="binding site" evidence="20">
    <location>
        <begin position="614"/>
        <end position="615"/>
    </location>
    <ligand>
        <name>NADP(+)</name>
        <dbReference type="ChEBI" id="CHEBI:58349"/>
    </ligand>
</feature>
<dbReference type="PRINTS" id="PR00371">
    <property type="entry name" value="FPNCR"/>
</dbReference>
<accession>A0A4U0XJV2</accession>
<keyword evidence="18 20" id="KW-0753">Steroid metabolism</keyword>
<keyword evidence="13 20" id="KW-0756">Sterol biosynthesis</keyword>
<dbReference type="SUPFAM" id="SSF63380">
    <property type="entry name" value="Riboflavin synthase domain-like"/>
    <property type="match status" value="1"/>
</dbReference>
<dbReference type="Gene3D" id="1.20.990.10">
    <property type="entry name" value="NADPH-cytochrome p450 Reductase, Chain A, domain 3"/>
    <property type="match status" value="1"/>
</dbReference>
<dbReference type="InterPro" id="IPR017938">
    <property type="entry name" value="Riboflavin_synthase-like_b-brl"/>
</dbReference>
<evidence type="ECO:0000256" key="2">
    <source>
        <dbReference type="ARBA" id="ARBA00022516"/>
    </source>
</evidence>
<dbReference type="PRINTS" id="PR00369">
    <property type="entry name" value="FLAVODOXIN"/>
</dbReference>
<comment type="cofactor">
    <cofactor evidence="20">
        <name>FMN</name>
        <dbReference type="ChEBI" id="CHEBI:58210"/>
    </cofactor>
    <text evidence="20">Binds 1 FMN per monomer.</text>
</comment>
<dbReference type="Pfam" id="PF00258">
    <property type="entry name" value="Flavodoxin_1"/>
    <property type="match status" value="1"/>
</dbReference>
<feature type="binding site" evidence="20">
    <location>
        <begin position="122"/>
        <end position="125"/>
    </location>
    <ligand>
        <name>FMN</name>
        <dbReference type="ChEBI" id="CHEBI:58210"/>
    </ligand>
</feature>
<evidence type="ECO:0000313" key="25">
    <source>
        <dbReference type="Proteomes" id="UP000308768"/>
    </source>
</evidence>
<dbReference type="InterPro" id="IPR039261">
    <property type="entry name" value="FNR_nucleotide-bd"/>
</dbReference>
<dbReference type="GO" id="GO:0005886">
    <property type="term" value="C:plasma membrane"/>
    <property type="evidence" value="ECO:0007669"/>
    <property type="project" value="UniProtKB-SubCell"/>
</dbReference>
<dbReference type="FunFam" id="2.40.30.10:FF:000111">
    <property type="entry name" value="NADPH--cytochrome P450 reductase"/>
    <property type="match status" value="1"/>
</dbReference>
<gene>
    <name evidence="20" type="primary">cprA</name>
    <name evidence="24" type="ORF">B0A49_01857</name>
</gene>
<evidence type="ECO:0000259" key="22">
    <source>
        <dbReference type="PROSITE" id="PS50902"/>
    </source>
</evidence>
<dbReference type="InterPro" id="IPR001709">
    <property type="entry name" value="Flavoprot_Pyr_Nucl_cyt_Rdtase"/>
</dbReference>
<dbReference type="EC" id="1.6.2.4" evidence="20 21"/>
<comment type="caution">
    <text evidence="24">The sequence shown here is derived from an EMBL/GenBank/DDBJ whole genome shotgun (WGS) entry which is preliminary data.</text>
</comment>
<evidence type="ECO:0000256" key="11">
    <source>
        <dbReference type="ARBA" id="ARBA00022989"/>
    </source>
</evidence>
<dbReference type="Pfam" id="PF00667">
    <property type="entry name" value="FAD_binding_1"/>
    <property type="match status" value="1"/>
</dbReference>
<evidence type="ECO:0000256" key="8">
    <source>
        <dbReference type="ARBA" id="ARBA00022827"/>
    </source>
</evidence>
<evidence type="ECO:0000256" key="18">
    <source>
        <dbReference type="ARBA" id="ARBA00023221"/>
    </source>
</evidence>
<evidence type="ECO:0000256" key="5">
    <source>
        <dbReference type="ARBA" id="ARBA00022692"/>
    </source>
</evidence>
<keyword evidence="1 20" id="KW-1003">Cell membrane</keyword>
<comment type="catalytic activity">
    <reaction evidence="19 20 21">
        <text>2 oxidized [cytochrome P450] + NADPH = 2 reduced [cytochrome P450] + NADP(+) + H(+)</text>
        <dbReference type="Rhea" id="RHEA:24040"/>
        <dbReference type="Rhea" id="RHEA-COMP:14627"/>
        <dbReference type="Rhea" id="RHEA-COMP:14628"/>
        <dbReference type="ChEBI" id="CHEBI:15378"/>
        <dbReference type="ChEBI" id="CHEBI:55376"/>
        <dbReference type="ChEBI" id="CHEBI:57783"/>
        <dbReference type="ChEBI" id="CHEBI:58349"/>
        <dbReference type="ChEBI" id="CHEBI:60344"/>
        <dbReference type="EC" id="1.6.2.4"/>
    </reaction>
</comment>
<feature type="binding site" evidence="20">
    <location>
        <begin position="620"/>
        <end position="624"/>
    </location>
    <ligand>
        <name>NADP(+)</name>
        <dbReference type="ChEBI" id="CHEBI:58349"/>
    </ligand>
</feature>
<dbReference type="PROSITE" id="PS50902">
    <property type="entry name" value="FLAVODOXIN_LIKE"/>
    <property type="match status" value="1"/>
</dbReference>
<feature type="binding site" evidence="20">
    <location>
        <begin position="71"/>
        <end position="76"/>
    </location>
    <ligand>
        <name>FMN</name>
        <dbReference type="ChEBI" id="CHEBI:58210"/>
    </ligand>
</feature>
<dbReference type="GO" id="GO:0010181">
    <property type="term" value="F:FMN binding"/>
    <property type="evidence" value="ECO:0007669"/>
    <property type="project" value="UniProtKB-UniRule"/>
</dbReference>
<dbReference type="EMBL" id="NAJN01000227">
    <property type="protein sequence ID" value="TKA76641.1"/>
    <property type="molecule type" value="Genomic_DNA"/>
</dbReference>
<reference evidence="24 25" key="1">
    <citation type="submission" date="2017-03" db="EMBL/GenBank/DDBJ databases">
        <title>Genomes of endolithic fungi from Antarctica.</title>
        <authorList>
            <person name="Coleine C."/>
            <person name="Masonjones S."/>
            <person name="Stajich J.E."/>
        </authorList>
    </citation>
    <scope>NUCLEOTIDE SEQUENCE [LARGE SCALE GENOMIC DNA]</scope>
    <source>
        <strain evidence="24 25">CCFEE 5187</strain>
    </source>
</reference>
<dbReference type="PIRSF" id="PIRSF000208">
    <property type="entry name" value="P450R"/>
    <property type="match status" value="1"/>
</dbReference>
<evidence type="ECO:0000256" key="4">
    <source>
        <dbReference type="ARBA" id="ARBA00022643"/>
    </source>
</evidence>
<dbReference type="FunFam" id="3.40.50.360:FF:000024">
    <property type="entry name" value="NADPH--cytochrome P450 reductase"/>
    <property type="match status" value="1"/>
</dbReference>
<keyword evidence="25" id="KW-1185">Reference proteome</keyword>
<dbReference type="FunFam" id="3.40.50.80:FF:000018">
    <property type="entry name" value="NADPH--cytochrome P450 reductase"/>
    <property type="match status" value="1"/>
</dbReference>
<feature type="binding site" evidence="20">
    <location>
        <position position="295"/>
    </location>
    <ligand>
        <name>NADP(+)</name>
        <dbReference type="ChEBI" id="CHEBI:58349"/>
    </ligand>
</feature>
<feature type="binding site" evidence="20">
    <location>
        <position position="203"/>
    </location>
    <ligand>
        <name>FMN</name>
        <dbReference type="ChEBI" id="CHEBI:58210"/>
    </ligand>
</feature>
<keyword evidence="2 20" id="KW-0444">Lipid biosynthesis</keyword>
<dbReference type="GO" id="GO:0003958">
    <property type="term" value="F:NADPH-hemoprotein reductase activity"/>
    <property type="evidence" value="ECO:0007669"/>
    <property type="project" value="UniProtKB-UniRule"/>
</dbReference>
<evidence type="ECO:0000256" key="3">
    <source>
        <dbReference type="ARBA" id="ARBA00022630"/>
    </source>
</evidence>
<evidence type="ECO:0000256" key="1">
    <source>
        <dbReference type="ARBA" id="ARBA00022475"/>
    </source>
</evidence>
<dbReference type="Proteomes" id="UP000308768">
    <property type="component" value="Unassembled WGS sequence"/>
</dbReference>
<dbReference type="CDD" id="cd06204">
    <property type="entry name" value="CYPOR"/>
    <property type="match status" value="1"/>
</dbReference>
<evidence type="ECO:0000256" key="12">
    <source>
        <dbReference type="ARBA" id="ARBA00023002"/>
    </source>
</evidence>
<dbReference type="GO" id="GO:0006696">
    <property type="term" value="P:ergosterol biosynthetic process"/>
    <property type="evidence" value="ECO:0007669"/>
    <property type="project" value="UniProtKB-UniRule"/>
</dbReference>
<keyword evidence="11" id="KW-1133">Transmembrane helix</keyword>
<comment type="function">
    <text evidence="20">This enzyme is required for electron transfer from NADP to cytochrome P450 in microsomes. It can also provide electron transfer to heme oxygenase and cytochrome B5. Involved in ergosterol biosynthesis.</text>
</comment>
<keyword evidence="9 20" id="KW-0521">NADP</keyword>
<proteinExistence type="inferred from homology"/>
<sequence length="695" mass="77177">MAQLDTLDIVVLVALLLASVAYFTEGTYWAVRKDPYASSYANGSASKAEKSRDILETMDKSGKNCVVFYGSQTGTAEDYASRLAKEGSSRFGLKTMVADLEEYDYDNLDKFPDDKVAMFVLATYGEGEPTDNAVDFYEFITGQDVSFSEGGGAEEKPLSTFKYVPFGLGNNTYEHYNSMVRNVNKALEKLGGSRIGAAGEGDDGAGTMEEDFLSWKEPMWSALTQSMELEEREAVYEPAFEVTEKPDMDAEDDMVYLGEPNKNHLEGASKGPYNAHNPYIAPIVESSEIFKVENRNCLHMEIDIGGSNLTYTTGDHVAVWPTNAGKEVDRFLNVLGLASKRHMVIAVKGLDPTAKVPFPSPTTYDAAVRYHMEICAPVSRQFVSMIAQFAPNESIKAEMTKIGSEKDYFVEKVSSQHLNIAQLLEILGKGEKWTAVPFSLWIEGIHKIQPRYYSISSSSFVQKDRVSVTAIVESVEIPGAPHVVKGVTTNYLLALKQKQHGDPHPDPHGLDYAITGPRNKYDGIHVPVHIRHSNFKLPSDPSTPIIMVGPGTGVAPFRAFVQERAAQAKAGENVGKTMLFFGCRKKMEDFIYENEWKEYKEALGDKFELVVAFSRDGPQKVYVQHKLKEHAEEVNNLLQQKGFFYVCGDAANMAREVNTVLAQIIATQRGIPESKGEEIVKAMRASNQYQEDIWS</sequence>
<comment type="similarity">
    <text evidence="20">In the N-terminal section; belongs to the flavodoxin family.</text>
</comment>
<keyword evidence="12 20" id="KW-0560">Oxidoreductase</keyword>
<evidence type="ECO:0000256" key="15">
    <source>
        <dbReference type="ARBA" id="ARBA00023128"/>
    </source>
</evidence>
<dbReference type="InterPro" id="IPR001094">
    <property type="entry name" value="Flavdoxin-like"/>
</dbReference>
<feature type="binding site" evidence="20">
    <location>
        <begin position="168"/>
        <end position="177"/>
    </location>
    <ligand>
        <name>FMN</name>
        <dbReference type="ChEBI" id="CHEBI:58210"/>
    </ligand>
</feature>
<feature type="binding site" evidence="20">
    <location>
        <begin position="451"/>
        <end position="454"/>
    </location>
    <ligand>
        <name>FAD</name>
        <dbReference type="ChEBI" id="CHEBI:57692"/>
    </ligand>
</feature>
<dbReference type="FunFam" id="1.20.990.10:FF:000009">
    <property type="entry name" value="NADPH--cytochrome P450 reductase"/>
    <property type="match status" value="1"/>
</dbReference>
<dbReference type="Pfam" id="PF00175">
    <property type="entry name" value="NAD_binding_1"/>
    <property type="match status" value="1"/>
</dbReference>
<keyword evidence="15 20" id="KW-0496">Mitochondrion</keyword>
<dbReference type="STRING" id="331657.A0A4U0XJV2"/>
<dbReference type="InterPro" id="IPR003097">
    <property type="entry name" value="CysJ-like_FAD-binding"/>
</dbReference>
<name>A0A4U0XJV2_9PEZI</name>
<keyword evidence="14 20" id="KW-0443">Lipid metabolism</keyword>
<dbReference type="InterPro" id="IPR023173">
    <property type="entry name" value="NADPH_Cyt_P450_Rdtase_alpha"/>
</dbReference>
<comment type="subcellular location">
    <subcellularLocation>
        <location evidence="20">Endoplasmic reticulum membrane</location>
        <topology evidence="20">Single-pass membrane protein</topology>
        <orientation evidence="20">Cytoplasmic side</orientation>
    </subcellularLocation>
    <subcellularLocation>
        <location evidence="20">Mitochondrion outer membrane</location>
        <topology evidence="20">Single-pass membrane protein</topology>
        <orientation evidence="20">Cytoplasmic side</orientation>
    </subcellularLocation>
    <subcellularLocation>
        <location evidence="20">Cell membrane</location>
        <topology evidence="20">Single-pass membrane protein</topology>
        <orientation evidence="20">Cytoplasmic side</orientation>
    </subcellularLocation>
</comment>
<protein>
    <recommendedName>
        <fullName evidence="20 21">NADPH--cytochrome P450 reductase</fullName>
        <shortName evidence="20">CPR</shortName>
        <shortName evidence="20">P450R</shortName>
        <ecNumber evidence="20 21">1.6.2.4</ecNumber>
    </recommendedName>
</protein>
<dbReference type="AlphaFoldDB" id="A0A4U0XJV2"/>
<comment type="caution">
    <text evidence="20">Lacks conserved residue(s) required for the propagation of feature annotation.</text>
</comment>
<evidence type="ECO:0000256" key="6">
    <source>
        <dbReference type="ARBA" id="ARBA00022787"/>
    </source>
</evidence>
<comment type="similarity">
    <text evidence="20">Belongs to the NADPH--cytochrome P450 reductase family.</text>
</comment>
<dbReference type="HAMAP" id="MF_03212">
    <property type="entry name" value="NCPR"/>
    <property type="match status" value="1"/>
</dbReference>
<evidence type="ECO:0000256" key="9">
    <source>
        <dbReference type="ARBA" id="ARBA00022857"/>
    </source>
</evidence>
<dbReference type="InterPro" id="IPR029039">
    <property type="entry name" value="Flavoprotein-like_sf"/>
</dbReference>
<evidence type="ECO:0000256" key="21">
    <source>
        <dbReference type="PIRNR" id="PIRNR000208"/>
    </source>
</evidence>
<keyword evidence="3 20" id="KW-0285">Flavoprotein</keyword>
<dbReference type="InterPro" id="IPR023208">
    <property type="entry name" value="P450R"/>
</dbReference>
<dbReference type="PANTHER" id="PTHR19384">
    <property type="entry name" value="NITRIC OXIDE SYNTHASE-RELATED"/>
    <property type="match status" value="1"/>
</dbReference>
<evidence type="ECO:0000313" key="24">
    <source>
        <dbReference type="EMBL" id="TKA76641.1"/>
    </source>
</evidence>
<keyword evidence="5" id="KW-0812">Transmembrane</keyword>
<feature type="domain" description="Flavodoxin-like" evidence="22">
    <location>
        <begin position="65"/>
        <end position="220"/>
    </location>
</feature>